<feature type="transmembrane region" description="Helical" evidence="5">
    <location>
        <begin position="81"/>
        <end position="99"/>
    </location>
</feature>
<evidence type="ECO:0000313" key="8">
    <source>
        <dbReference type="Proteomes" id="UP001501411"/>
    </source>
</evidence>
<evidence type="ECO:0000259" key="6">
    <source>
        <dbReference type="Pfam" id="PF03544"/>
    </source>
</evidence>
<evidence type="ECO:0000256" key="1">
    <source>
        <dbReference type="ARBA" id="ARBA00004167"/>
    </source>
</evidence>
<feature type="domain" description="TonB C-terminal" evidence="6">
    <location>
        <begin position="341"/>
        <end position="400"/>
    </location>
</feature>
<name>A0ABP9C2F7_9SPHI</name>
<evidence type="ECO:0000256" key="3">
    <source>
        <dbReference type="ARBA" id="ARBA00022989"/>
    </source>
</evidence>
<comment type="subcellular location">
    <subcellularLocation>
        <location evidence="1">Membrane</location>
        <topology evidence="1">Single-pass membrane protein</topology>
    </subcellularLocation>
</comment>
<dbReference type="SUPFAM" id="SSF74653">
    <property type="entry name" value="TolA/TonB C-terminal domain"/>
    <property type="match status" value="1"/>
</dbReference>
<sequence length="403" mass="44379">MDRNNRDIALIKRYLKGELNAREMHELERRAQHDPLLMDLMTGMEIGEPREHEAAIAAIQQQLHQRISPSVKERKLPGVRWMAAATLVFALLVVGVWFLKRDQPTAPAVVQHAPPTRDQPIVSEPYTVDSTPRIAANPPMKKRVAASIPVKKQKDVPQMTARKTLDNSKIDTPTSVVADQAIAALVKKDSQEGLADRPVIISGTVTDQVSREPLQGVVVNGIQGSATQTDSNGRFALAVPKDNQQLALSYIGYEHQRVNAQGRGEDSLLIAMQPANEALNEVVVVGYGKQQKRLLTGRVQGAQASASTGKVAIVEARKVTEPLIGWRAYKKYLAKATQVSTGNEGVVTIAFHITKEGKPTDLFVLKGLNEELNERAQDIIRKGSAWKQLPNDSTWVKLEVVFK</sequence>
<keyword evidence="4 5" id="KW-0472">Membrane</keyword>
<gene>
    <name evidence="7" type="ORF">GCM10023231_33690</name>
</gene>
<reference evidence="8" key="1">
    <citation type="journal article" date="2019" name="Int. J. Syst. Evol. Microbiol.">
        <title>The Global Catalogue of Microorganisms (GCM) 10K type strain sequencing project: providing services to taxonomists for standard genome sequencing and annotation.</title>
        <authorList>
            <consortium name="The Broad Institute Genomics Platform"/>
            <consortium name="The Broad Institute Genome Sequencing Center for Infectious Disease"/>
            <person name="Wu L."/>
            <person name="Ma J."/>
        </authorList>
    </citation>
    <scope>NUCLEOTIDE SEQUENCE [LARGE SCALE GENOMIC DNA]</scope>
    <source>
        <strain evidence="8">JCM 18200</strain>
    </source>
</reference>
<evidence type="ECO:0000256" key="5">
    <source>
        <dbReference type="SAM" id="Phobius"/>
    </source>
</evidence>
<keyword evidence="2 5" id="KW-0812">Transmembrane</keyword>
<dbReference type="Pfam" id="PF13715">
    <property type="entry name" value="CarbopepD_reg_2"/>
    <property type="match status" value="1"/>
</dbReference>
<comment type="caution">
    <text evidence="7">The sequence shown here is derived from an EMBL/GenBank/DDBJ whole genome shotgun (WGS) entry which is preliminary data.</text>
</comment>
<dbReference type="Gene3D" id="3.30.1150.10">
    <property type="match status" value="1"/>
</dbReference>
<dbReference type="NCBIfam" id="TIGR01352">
    <property type="entry name" value="tonB_Cterm"/>
    <property type="match status" value="1"/>
</dbReference>
<dbReference type="EMBL" id="BAABIQ010000042">
    <property type="protein sequence ID" value="GAA4802041.1"/>
    <property type="molecule type" value="Genomic_DNA"/>
</dbReference>
<dbReference type="Proteomes" id="UP001501411">
    <property type="component" value="Unassembled WGS sequence"/>
</dbReference>
<dbReference type="RefSeq" id="WP_345233487.1">
    <property type="nucleotide sequence ID" value="NZ_BAABIQ010000042.1"/>
</dbReference>
<dbReference type="SUPFAM" id="SSF49464">
    <property type="entry name" value="Carboxypeptidase regulatory domain-like"/>
    <property type="match status" value="1"/>
</dbReference>
<organism evidence="7 8">
    <name type="scientific">Olivibacter ginsenosidimutans</name>
    <dbReference type="NCBI Taxonomy" id="1176537"/>
    <lineage>
        <taxon>Bacteria</taxon>
        <taxon>Pseudomonadati</taxon>
        <taxon>Bacteroidota</taxon>
        <taxon>Sphingobacteriia</taxon>
        <taxon>Sphingobacteriales</taxon>
        <taxon>Sphingobacteriaceae</taxon>
        <taxon>Olivibacter</taxon>
    </lineage>
</organism>
<dbReference type="InterPro" id="IPR006260">
    <property type="entry name" value="TonB/TolA_C"/>
</dbReference>
<evidence type="ECO:0000256" key="2">
    <source>
        <dbReference type="ARBA" id="ARBA00022692"/>
    </source>
</evidence>
<evidence type="ECO:0000256" key="4">
    <source>
        <dbReference type="ARBA" id="ARBA00023136"/>
    </source>
</evidence>
<dbReference type="Gene3D" id="2.60.40.1120">
    <property type="entry name" value="Carboxypeptidase-like, regulatory domain"/>
    <property type="match status" value="1"/>
</dbReference>
<accession>A0ABP9C2F7</accession>
<keyword evidence="3 5" id="KW-1133">Transmembrane helix</keyword>
<dbReference type="InterPro" id="IPR008969">
    <property type="entry name" value="CarboxyPept-like_regulatory"/>
</dbReference>
<proteinExistence type="predicted"/>
<protein>
    <submittedName>
        <fullName evidence="7">Carboxypeptidase-like regulatory domain-containing protein</fullName>
    </submittedName>
</protein>
<dbReference type="InterPro" id="IPR037682">
    <property type="entry name" value="TonB_C"/>
</dbReference>
<dbReference type="Pfam" id="PF03544">
    <property type="entry name" value="TonB_C"/>
    <property type="match status" value="1"/>
</dbReference>
<evidence type="ECO:0000313" key="7">
    <source>
        <dbReference type="EMBL" id="GAA4802041.1"/>
    </source>
</evidence>
<keyword evidence="8" id="KW-1185">Reference proteome</keyword>